<protein>
    <submittedName>
        <fullName evidence="2">Uncharacterized protein</fullName>
    </submittedName>
</protein>
<evidence type="ECO:0000313" key="4">
    <source>
        <dbReference type="Proteomes" id="UP000602510"/>
    </source>
</evidence>
<accession>A0A833SHM9</accession>
<dbReference type="Proteomes" id="UP000704712">
    <property type="component" value="Unassembled WGS sequence"/>
</dbReference>
<feature type="region of interest" description="Disordered" evidence="1">
    <location>
        <begin position="1"/>
        <end position="110"/>
    </location>
</feature>
<feature type="compositionally biased region" description="Polar residues" evidence="1">
    <location>
        <begin position="95"/>
        <end position="106"/>
    </location>
</feature>
<reference evidence="2" key="1">
    <citation type="submission" date="2020-04" db="EMBL/GenBank/DDBJ databases">
        <title>Hybrid Assembly of Korean Phytophthora infestans isolates.</title>
        <authorList>
            <person name="Prokchorchik M."/>
            <person name="Lee Y."/>
            <person name="Seo J."/>
            <person name="Cho J.-H."/>
            <person name="Park Y.-E."/>
            <person name="Jang D.-C."/>
            <person name="Im J.-S."/>
            <person name="Choi J.-G."/>
            <person name="Park H.-J."/>
            <person name="Lee G.-B."/>
            <person name="Lee Y.-G."/>
            <person name="Hong S.-Y."/>
            <person name="Cho K."/>
            <person name="Sohn K.H."/>
        </authorList>
    </citation>
    <scope>NUCLEOTIDE SEQUENCE</scope>
    <source>
        <strain evidence="2">KR_1_A1</strain>
        <strain evidence="3">KR_2_A2</strain>
    </source>
</reference>
<evidence type="ECO:0000256" key="1">
    <source>
        <dbReference type="SAM" id="MobiDB-lite"/>
    </source>
</evidence>
<sequence length="255" mass="27663">MRQGIDQSEQQRKFKQMKRRQNQQGRQILQRSQISCPYQLGKKKKDKTNNGDGGNDEAEVTPSAYGNTKKAANVSQVATKTSIVVSGADVDKKNGTSSSTETNTMGPMTRAAARRAEEARRQSDANNVAGAVEARDTMGIAQDVTVDEARRVTVRATDKEVNNGDSETTGTEINGDAAQELPVTGAVSEPIAVRTRRRGLAEERGVADSSERPVRESPLNTRKTEEKTTTLSARDGKRRREVVQQTGSMLGGNGK</sequence>
<gene>
    <name evidence="2" type="ORF">GN244_ATG18544</name>
    <name evidence="3" type="ORF">GN958_ATG04389</name>
</gene>
<name>A0A833SHM9_PHYIN</name>
<dbReference type="AlphaFoldDB" id="A0A833SHM9"/>
<feature type="compositionally biased region" description="Polar residues" evidence="1">
    <location>
        <begin position="73"/>
        <end position="84"/>
    </location>
</feature>
<feature type="region of interest" description="Disordered" evidence="1">
    <location>
        <begin position="156"/>
        <end position="255"/>
    </location>
</feature>
<evidence type="ECO:0000313" key="2">
    <source>
        <dbReference type="EMBL" id="KAF4029713.1"/>
    </source>
</evidence>
<proteinExistence type="predicted"/>
<organism evidence="2 4">
    <name type="scientific">Phytophthora infestans</name>
    <name type="common">Potato late blight agent</name>
    <name type="synonym">Botrytis infestans</name>
    <dbReference type="NCBI Taxonomy" id="4787"/>
    <lineage>
        <taxon>Eukaryota</taxon>
        <taxon>Sar</taxon>
        <taxon>Stramenopiles</taxon>
        <taxon>Oomycota</taxon>
        <taxon>Peronosporomycetes</taxon>
        <taxon>Peronosporales</taxon>
        <taxon>Peronosporaceae</taxon>
        <taxon>Phytophthora</taxon>
    </lineage>
</organism>
<feature type="compositionally biased region" description="Polar residues" evidence="1">
    <location>
        <begin position="163"/>
        <end position="172"/>
    </location>
</feature>
<keyword evidence="4" id="KW-1185">Reference proteome</keyword>
<comment type="caution">
    <text evidence="2">The sequence shown here is derived from an EMBL/GenBank/DDBJ whole genome shotgun (WGS) entry which is preliminary data.</text>
</comment>
<dbReference type="EMBL" id="WSZM01000781">
    <property type="protein sequence ID" value="KAF4029713.1"/>
    <property type="molecule type" value="Genomic_DNA"/>
</dbReference>
<evidence type="ECO:0000313" key="3">
    <source>
        <dbReference type="EMBL" id="KAF4146364.1"/>
    </source>
</evidence>
<dbReference type="EMBL" id="JAACNO010000617">
    <property type="protein sequence ID" value="KAF4146364.1"/>
    <property type="molecule type" value="Genomic_DNA"/>
</dbReference>
<dbReference type="Proteomes" id="UP000602510">
    <property type="component" value="Unassembled WGS sequence"/>
</dbReference>
<feature type="compositionally biased region" description="Basic and acidic residues" evidence="1">
    <location>
        <begin position="199"/>
        <end position="215"/>
    </location>
</feature>
<feature type="compositionally biased region" description="Polar residues" evidence="1">
    <location>
        <begin position="25"/>
        <end position="36"/>
    </location>
</feature>